<dbReference type="Proteomes" id="UP001347796">
    <property type="component" value="Unassembled WGS sequence"/>
</dbReference>
<dbReference type="EMBL" id="JAZGQO010000010">
    <property type="protein sequence ID" value="KAK6176376.1"/>
    <property type="molecule type" value="Genomic_DNA"/>
</dbReference>
<dbReference type="PANTHER" id="PTHR31025:SF22">
    <property type="entry name" value="IP13529P"/>
    <property type="match status" value="1"/>
</dbReference>
<keyword evidence="3" id="KW-1185">Reference proteome</keyword>
<proteinExistence type="predicted"/>
<reference evidence="2 3" key="1">
    <citation type="submission" date="2024-01" db="EMBL/GenBank/DDBJ databases">
        <title>The genome of the rayed Mediterranean limpet Patella caerulea (Linnaeus, 1758).</title>
        <authorList>
            <person name="Anh-Thu Weber A."/>
            <person name="Halstead-Nussloch G."/>
        </authorList>
    </citation>
    <scope>NUCLEOTIDE SEQUENCE [LARGE SCALE GENOMIC DNA]</scope>
    <source>
        <strain evidence="2">AATW-2023a</strain>
        <tissue evidence="2">Whole specimen</tissue>
    </source>
</reference>
<evidence type="ECO:0000256" key="1">
    <source>
        <dbReference type="SAM" id="MobiDB-lite"/>
    </source>
</evidence>
<gene>
    <name evidence="2" type="ORF">SNE40_014676</name>
</gene>
<feature type="region of interest" description="Disordered" evidence="1">
    <location>
        <begin position="28"/>
        <end position="64"/>
    </location>
</feature>
<evidence type="ECO:0000313" key="2">
    <source>
        <dbReference type="EMBL" id="KAK6176376.1"/>
    </source>
</evidence>
<sequence length="299" mass="34125">MSQLKTKRKHAAMTAEVVPIPSTALVAIESSSSEGDSTSEKGENGDKKIKLVEKESAPKESKTPEEIQKFMEETFDVRRSFIDIEMPGIPSVIETYPYLFTSKQMLLEFQRITKVDLDHTIQEYCVKYALGIIEAAKSLSGAAPILRQAEAAKQDNIALRQYWEMVTALCLLPLVFRENVVEMIREIKDDEEVDAQGQVVPILISKGSIFKSDEFFLVAEETVLQEFEEFTMAFATLFASYWVFNMQFPHTLYNTYNFVQKAILHVRDLTPTPPQCKQLQQKLQTWARRHGDTPSRGRN</sequence>
<feature type="compositionally biased region" description="Basic and acidic residues" evidence="1">
    <location>
        <begin position="38"/>
        <end position="64"/>
    </location>
</feature>
<accession>A0AAN8JIP1</accession>
<organism evidence="2 3">
    <name type="scientific">Patella caerulea</name>
    <name type="common">Rayed Mediterranean limpet</name>
    <dbReference type="NCBI Taxonomy" id="87958"/>
    <lineage>
        <taxon>Eukaryota</taxon>
        <taxon>Metazoa</taxon>
        <taxon>Spiralia</taxon>
        <taxon>Lophotrochozoa</taxon>
        <taxon>Mollusca</taxon>
        <taxon>Gastropoda</taxon>
        <taxon>Patellogastropoda</taxon>
        <taxon>Patelloidea</taxon>
        <taxon>Patellidae</taxon>
        <taxon>Patella</taxon>
    </lineage>
</organism>
<dbReference type="PANTHER" id="PTHR31025">
    <property type="entry name" value="SI:CH211-196P9.1-RELATED"/>
    <property type="match status" value="1"/>
</dbReference>
<evidence type="ECO:0000313" key="3">
    <source>
        <dbReference type="Proteomes" id="UP001347796"/>
    </source>
</evidence>
<name>A0AAN8JIP1_PATCE</name>
<comment type="caution">
    <text evidence="2">The sequence shown here is derived from an EMBL/GenBank/DDBJ whole genome shotgun (WGS) entry which is preliminary data.</text>
</comment>
<protein>
    <submittedName>
        <fullName evidence="2">Uncharacterized protein</fullName>
    </submittedName>
</protein>
<dbReference type="AlphaFoldDB" id="A0AAN8JIP1"/>